<evidence type="ECO:0000256" key="1">
    <source>
        <dbReference type="ARBA" id="ARBA00001541"/>
    </source>
</evidence>
<dbReference type="GO" id="GO:0008983">
    <property type="term" value="F:protein-glutamate O-methyltransferase activity"/>
    <property type="evidence" value="ECO:0007669"/>
    <property type="project" value="UniProtKB-EC"/>
</dbReference>
<protein>
    <recommendedName>
        <fullName evidence="2">protein-glutamate O-methyltransferase</fullName>
        <ecNumber evidence="2">2.1.1.80</ecNumber>
    </recommendedName>
</protein>
<dbReference type="InterPro" id="IPR022642">
    <property type="entry name" value="CheR_C"/>
</dbReference>
<dbReference type="OrthoDB" id="9816309at2"/>
<name>A0A4R9LQG0_9LEPT</name>
<comment type="caution">
    <text evidence="7">The sequence shown here is derived from an EMBL/GenBank/DDBJ whole genome shotgun (WGS) entry which is preliminary data.</text>
</comment>
<gene>
    <name evidence="7" type="ORF">EHS11_06600</name>
</gene>
<comment type="catalytic activity">
    <reaction evidence="1">
        <text>L-glutamyl-[protein] + S-adenosyl-L-methionine = [protein]-L-glutamate 5-O-methyl ester + S-adenosyl-L-homocysteine</text>
        <dbReference type="Rhea" id="RHEA:24452"/>
        <dbReference type="Rhea" id="RHEA-COMP:10208"/>
        <dbReference type="Rhea" id="RHEA-COMP:10311"/>
        <dbReference type="ChEBI" id="CHEBI:29973"/>
        <dbReference type="ChEBI" id="CHEBI:57856"/>
        <dbReference type="ChEBI" id="CHEBI:59789"/>
        <dbReference type="ChEBI" id="CHEBI:82795"/>
        <dbReference type="EC" id="2.1.1.80"/>
    </reaction>
</comment>
<keyword evidence="4 7" id="KW-0808">Transferase</keyword>
<evidence type="ECO:0000313" key="7">
    <source>
        <dbReference type="EMBL" id="TGN11752.1"/>
    </source>
</evidence>
<keyword evidence="3 7" id="KW-0489">Methyltransferase</keyword>
<dbReference type="Pfam" id="PF01739">
    <property type="entry name" value="CheR"/>
    <property type="match status" value="1"/>
</dbReference>
<dbReference type="EMBL" id="RQHV01000038">
    <property type="protein sequence ID" value="TGN11752.1"/>
    <property type="molecule type" value="Genomic_DNA"/>
</dbReference>
<reference evidence="7" key="1">
    <citation type="journal article" date="2019" name="PLoS Negl. Trop. Dis.">
        <title>Revisiting the worldwide diversity of Leptospira species in the environment.</title>
        <authorList>
            <person name="Vincent A.T."/>
            <person name="Schiettekatte O."/>
            <person name="Bourhy P."/>
            <person name="Veyrier F.J."/>
            <person name="Picardeau M."/>
        </authorList>
    </citation>
    <scope>NUCLEOTIDE SEQUENCE [LARGE SCALE GENOMIC DNA]</scope>
    <source>
        <strain evidence="7">201400974</strain>
    </source>
</reference>
<evidence type="ECO:0000256" key="4">
    <source>
        <dbReference type="ARBA" id="ARBA00022679"/>
    </source>
</evidence>
<evidence type="ECO:0000256" key="3">
    <source>
        <dbReference type="ARBA" id="ARBA00022603"/>
    </source>
</evidence>
<dbReference type="Proteomes" id="UP000298264">
    <property type="component" value="Unassembled WGS sequence"/>
</dbReference>
<dbReference type="InterPro" id="IPR050903">
    <property type="entry name" value="Bact_Chemotaxis_MeTrfase"/>
</dbReference>
<keyword evidence="5" id="KW-0949">S-adenosyl-L-methionine</keyword>
<keyword evidence="8" id="KW-1185">Reference proteome</keyword>
<dbReference type="SUPFAM" id="SSF53335">
    <property type="entry name" value="S-adenosyl-L-methionine-dependent methyltransferases"/>
    <property type="match status" value="1"/>
</dbReference>
<proteinExistence type="predicted"/>
<dbReference type="Gene3D" id="3.40.50.150">
    <property type="entry name" value="Vaccinia Virus protein VP39"/>
    <property type="match status" value="1"/>
</dbReference>
<evidence type="ECO:0000256" key="2">
    <source>
        <dbReference type="ARBA" id="ARBA00012534"/>
    </source>
</evidence>
<organism evidence="7 8">
    <name type="scientific">Leptospira ilyithenensis</name>
    <dbReference type="NCBI Taxonomy" id="2484901"/>
    <lineage>
        <taxon>Bacteria</taxon>
        <taxon>Pseudomonadati</taxon>
        <taxon>Spirochaetota</taxon>
        <taxon>Spirochaetia</taxon>
        <taxon>Leptospirales</taxon>
        <taxon>Leptospiraceae</taxon>
        <taxon>Leptospira</taxon>
    </lineage>
</organism>
<evidence type="ECO:0000259" key="6">
    <source>
        <dbReference type="PROSITE" id="PS50123"/>
    </source>
</evidence>
<dbReference type="Gene3D" id="1.10.155.10">
    <property type="entry name" value="Chemotaxis receptor methyltransferase CheR, N-terminal domain"/>
    <property type="match status" value="1"/>
</dbReference>
<dbReference type="InterPro" id="IPR022641">
    <property type="entry name" value="CheR_N"/>
</dbReference>
<dbReference type="InterPro" id="IPR026024">
    <property type="entry name" value="Chemotaxis_MeTrfase_CheR"/>
</dbReference>
<dbReference type="GO" id="GO:0032259">
    <property type="term" value="P:methylation"/>
    <property type="evidence" value="ECO:0007669"/>
    <property type="project" value="UniProtKB-KW"/>
</dbReference>
<dbReference type="PIRSF" id="PIRSF000410">
    <property type="entry name" value="CheR"/>
    <property type="match status" value="1"/>
</dbReference>
<dbReference type="PANTHER" id="PTHR24422">
    <property type="entry name" value="CHEMOTAXIS PROTEIN METHYLTRANSFERASE"/>
    <property type="match status" value="1"/>
</dbReference>
<sequence length="267" mass="31169">MHLSLKESEFQSFSDLIFRYTGIRMTGKKKELIASRLFKRIVTHNCHSYGEYFDILKRDETGEEKKVFINLITTHVTHFFREQDHFQFIDKLLAKEETPPSKIWSAASSTGEEAYSAALVLHDRLGPGKWSVLGTDISTESIENAKEGFFPIEGSERIPEYYTKRYCLKGKQEYEGSFTFEKEIRFGVHFETMNLMHFSDLPGRFRPNIVFLRNVLIYFEQKEKQKIIDKIESMLPHGSILIIGHSESLNGIHHNFKLLQTSIYKKL</sequence>
<evidence type="ECO:0000313" key="8">
    <source>
        <dbReference type="Proteomes" id="UP000298264"/>
    </source>
</evidence>
<dbReference type="Pfam" id="PF03705">
    <property type="entry name" value="CheR_N"/>
    <property type="match status" value="1"/>
</dbReference>
<feature type="domain" description="CheR-type methyltransferase" evidence="6">
    <location>
        <begin position="1"/>
        <end position="267"/>
    </location>
</feature>
<dbReference type="PANTHER" id="PTHR24422:SF26">
    <property type="entry name" value="CHEMOTAXIS PROTEIN METHYLTRANSFERASE"/>
    <property type="match status" value="1"/>
</dbReference>
<dbReference type="InterPro" id="IPR000780">
    <property type="entry name" value="CheR_MeTrfase"/>
</dbReference>
<dbReference type="PRINTS" id="PR00996">
    <property type="entry name" value="CHERMTFRASE"/>
</dbReference>
<evidence type="ECO:0000256" key="5">
    <source>
        <dbReference type="ARBA" id="ARBA00022691"/>
    </source>
</evidence>
<dbReference type="AlphaFoldDB" id="A0A4R9LQG0"/>
<dbReference type="SMART" id="SM00138">
    <property type="entry name" value="MeTrc"/>
    <property type="match status" value="1"/>
</dbReference>
<dbReference type="InterPro" id="IPR036804">
    <property type="entry name" value="CheR_N_sf"/>
</dbReference>
<dbReference type="InterPro" id="IPR029063">
    <property type="entry name" value="SAM-dependent_MTases_sf"/>
</dbReference>
<accession>A0A4R9LQG0</accession>
<dbReference type="SUPFAM" id="SSF47757">
    <property type="entry name" value="Chemotaxis receptor methyltransferase CheR, N-terminal domain"/>
    <property type="match status" value="1"/>
</dbReference>
<dbReference type="EC" id="2.1.1.80" evidence="2"/>
<dbReference type="RefSeq" id="WP_135763598.1">
    <property type="nucleotide sequence ID" value="NZ_RQHV01000038.1"/>
</dbReference>
<dbReference type="PROSITE" id="PS50123">
    <property type="entry name" value="CHER"/>
    <property type="match status" value="1"/>
</dbReference>